<feature type="transmembrane region" description="Helical" evidence="1">
    <location>
        <begin position="12"/>
        <end position="34"/>
    </location>
</feature>
<evidence type="ECO:0000313" key="3">
    <source>
        <dbReference type="Proteomes" id="UP000231019"/>
    </source>
</evidence>
<gene>
    <name evidence="2" type="ORF">COW36_00675</name>
</gene>
<proteinExistence type="predicted"/>
<dbReference type="EMBL" id="PFFQ01000004">
    <property type="protein sequence ID" value="PIW19385.1"/>
    <property type="molecule type" value="Genomic_DNA"/>
</dbReference>
<keyword evidence="1" id="KW-0472">Membrane</keyword>
<reference evidence="2 3" key="1">
    <citation type="submission" date="2017-09" db="EMBL/GenBank/DDBJ databases">
        <title>Depth-based differentiation of microbial function through sediment-hosted aquifers and enrichment of novel symbionts in the deep terrestrial subsurface.</title>
        <authorList>
            <person name="Probst A.J."/>
            <person name="Ladd B."/>
            <person name="Jarett J.K."/>
            <person name="Geller-Mcgrath D.E."/>
            <person name="Sieber C.M."/>
            <person name="Emerson J.B."/>
            <person name="Anantharaman K."/>
            <person name="Thomas B.C."/>
            <person name="Malmstrom R."/>
            <person name="Stieglmeier M."/>
            <person name="Klingl A."/>
            <person name="Woyke T."/>
            <person name="Ryan C.M."/>
            <person name="Banfield J.F."/>
        </authorList>
    </citation>
    <scope>NUCLEOTIDE SEQUENCE [LARGE SCALE GENOMIC DNA]</scope>
    <source>
        <strain evidence="2">CG17_big_fil_post_rev_8_21_14_2_50_48_46</strain>
    </source>
</reference>
<protein>
    <submittedName>
        <fullName evidence="2">Uncharacterized protein</fullName>
    </submittedName>
</protein>
<comment type="caution">
    <text evidence="2">The sequence shown here is derived from an EMBL/GenBank/DDBJ whole genome shotgun (WGS) entry which is preliminary data.</text>
</comment>
<organism evidence="2 3">
    <name type="scientific">bacterium (Candidatus Blackallbacteria) CG17_big_fil_post_rev_8_21_14_2_50_48_46</name>
    <dbReference type="NCBI Taxonomy" id="2014261"/>
    <lineage>
        <taxon>Bacteria</taxon>
        <taxon>Candidatus Blackallbacteria</taxon>
    </lineage>
</organism>
<accession>A0A2M7GB30</accession>
<name>A0A2M7GB30_9BACT</name>
<dbReference type="Proteomes" id="UP000231019">
    <property type="component" value="Unassembled WGS sequence"/>
</dbReference>
<dbReference type="AlphaFoldDB" id="A0A2M7GB30"/>
<sequence>MPFSLKRQRGQALVEYAVIAVAVVLAFVSASLLMQQLLAASMGDTMRGFDTPSKLPDKSFFP</sequence>
<keyword evidence="1" id="KW-0812">Transmembrane</keyword>
<evidence type="ECO:0000256" key="1">
    <source>
        <dbReference type="SAM" id="Phobius"/>
    </source>
</evidence>
<keyword evidence="1" id="KW-1133">Transmembrane helix</keyword>
<evidence type="ECO:0000313" key="2">
    <source>
        <dbReference type="EMBL" id="PIW19385.1"/>
    </source>
</evidence>